<protein>
    <submittedName>
        <fullName evidence="1">Predicted orf</fullName>
    </submittedName>
</protein>
<dbReference type="HOGENOM" id="CLU_1853350_0_0_6"/>
<gene>
    <name evidence="1" type="ordered locus">PBPRC0009</name>
</gene>
<accession>Q6LW88</accession>
<keyword evidence="1" id="KW-0614">Plasmid</keyword>
<dbReference type="EMBL" id="CR377818">
    <property type="protein sequence ID" value="CAG17947.1"/>
    <property type="molecule type" value="Genomic_DNA"/>
</dbReference>
<evidence type="ECO:0000313" key="2">
    <source>
        <dbReference type="Proteomes" id="UP000000593"/>
    </source>
</evidence>
<geneLocation type="plasmid" evidence="1 2">
    <name>pPBPR1</name>
</geneLocation>
<evidence type="ECO:0000313" key="1">
    <source>
        <dbReference type="EMBL" id="CAG17947.1"/>
    </source>
</evidence>
<organism evidence="1 2">
    <name type="scientific">Photobacterium profundum (strain SS9)</name>
    <dbReference type="NCBI Taxonomy" id="298386"/>
    <lineage>
        <taxon>Bacteria</taxon>
        <taxon>Pseudomonadati</taxon>
        <taxon>Pseudomonadota</taxon>
        <taxon>Gammaproteobacteria</taxon>
        <taxon>Vibrionales</taxon>
        <taxon>Vibrionaceae</taxon>
        <taxon>Photobacterium</taxon>
    </lineage>
</organism>
<dbReference type="AlphaFoldDB" id="Q6LW88"/>
<keyword evidence="2" id="KW-1185">Reference proteome</keyword>
<dbReference type="Proteomes" id="UP000000593">
    <property type="component" value="Plasmid pPBPR1"/>
</dbReference>
<sequence length="138" mass="15694">MVLTIRRHFPVGEVRHLNWHLVRGSHHQRWSLYSVLPQPLSLVQGCDQYSFFSLLVFLIRQHIHGLLRNGTGDIRCATNDGGAHNNHRVIVVAIRAQHGVQCCRETRNVPLLLGRVKITLLDIFLKSGQGGVHVHLHQ</sequence>
<proteinExistence type="predicted"/>
<dbReference type="KEGG" id="ppr:PBPRC0009"/>
<name>Q6LW88_PHOPR</name>
<reference evidence="2" key="1">
    <citation type="journal article" date="2005" name="Science">
        <title>Life at depth: Photobacterium profundum genome sequence and expression analysis.</title>
        <authorList>
            <person name="Vezzi A."/>
            <person name="Campanaro S."/>
            <person name="D'Angelo M."/>
            <person name="Simonato F."/>
            <person name="Vitulo N."/>
            <person name="Lauro F.M."/>
            <person name="Cestaro A."/>
            <person name="Malacrida G."/>
            <person name="Simionati B."/>
            <person name="Cannata N."/>
            <person name="Romualdi C."/>
            <person name="Bartlett D.H."/>
            <person name="Valle G."/>
        </authorList>
    </citation>
    <scope>NUCLEOTIDE SEQUENCE [LARGE SCALE GENOMIC DNA]</scope>
    <source>
        <strain evidence="2">ATCC BAA-1253 / SS9</strain>
    </source>
</reference>